<sequence length="124" mass="12982">MVNAGARVALGAKADSNVMSSGWPEEILSILETTAASVLATELFERGWAILQGASAVDDGGLHVDDLWSPIINTKIDSLDLKITGNRQGRLTVGVDALCSSGDNERHSLYLCKLAADVGMVALA</sequence>
<evidence type="ECO:0000313" key="1">
    <source>
        <dbReference type="EMBL" id="KAK1861597.1"/>
    </source>
</evidence>
<accession>A0ACC3BVP6</accession>
<keyword evidence="2" id="KW-1185">Reference proteome</keyword>
<evidence type="ECO:0000313" key="2">
    <source>
        <dbReference type="Proteomes" id="UP000798662"/>
    </source>
</evidence>
<gene>
    <name evidence="1" type="ORF">I4F81_004180</name>
</gene>
<dbReference type="EMBL" id="CM020618">
    <property type="protein sequence ID" value="KAK1861597.1"/>
    <property type="molecule type" value="Genomic_DNA"/>
</dbReference>
<dbReference type="Proteomes" id="UP000798662">
    <property type="component" value="Chromosome 1"/>
</dbReference>
<comment type="caution">
    <text evidence="1">The sequence shown here is derived from an EMBL/GenBank/DDBJ whole genome shotgun (WGS) entry which is preliminary data.</text>
</comment>
<proteinExistence type="predicted"/>
<protein>
    <submittedName>
        <fullName evidence="1">Uncharacterized protein</fullName>
    </submittedName>
</protein>
<reference evidence="1" key="1">
    <citation type="submission" date="2019-11" db="EMBL/GenBank/DDBJ databases">
        <title>Nori genome reveals adaptations in red seaweeds to the harsh intertidal environment.</title>
        <authorList>
            <person name="Wang D."/>
            <person name="Mao Y."/>
        </authorList>
    </citation>
    <scope>NUCLEOTIDE SEQUENCE</scope>
    <source>
        <tissue evidence="1">Gametophyte</tissue>
    </source>
</reference>
<name>A0ACC3BVP6_PYRYE</name>
<organism evidence="1 2">
    <name type="scientific">Pyropia yezoensis</name>
    <name type="common">Susabi-nori</name>
    <name type="synonym">Porphyra yezoensis</name>
    <dbReference type="NCBI Taxonomy" id="2788"/>
    <lineage>
        <taxon>Eukaryota</taxon>
        <taxon>Rhodophyta</taxon>
        <taxon>Bangiophyceae</taxon>
        <taxon>Bangiales</taxon>
        <taxon>Bangiaceae</taxon>
        <taxon>Pyropia</taxon>
    </lineage>
</organism>